<gene>
    <name evidence="1" type="ORF">F902_00650</name>
</gene>
<sequence length="77" mass="9077">MMLMIIVKLIFKHDPDSLDHVKSKKLQCIGNKMLLNIEVKNIYDGNYIVRLITIERLIKHQFKKRRGAEVIKLMLSV</sequence>
<accession>N9RUH1</accession>
<dbReference type="Proteomes" id="UP000013084">
    <property type="component" value="Unassembled WGS sequence"/>
</dbReference>
<reference evidence="1 2" key="1">
    <citation type="submission" date="2013-02" db="EMBL/GenBank/DDBJ databases">
        <title>The Genome Sequence of Acinetobacter sp. CIP 70.18.</title>
        <authorList>
            <consortium name="The Broad Institute Genome Sequencing Platform"/>
            <consortium name="The Broad Institute Genome Sequencing Center for Infectious Disease"/>
            <person name="Cerqueira G."/>
            <person name="Feldgarden M."/>
            <person name="Courvalin P."/>
            <person name="Perichon B."/>
            <person name="Grillot-Courvalin C."/>
            <person name="Clermont D."/>
            <person name="Rocha E."/>
            <person name="Yoon E.-J."/>
            <person name="Nemec A."/>
            <person name="Walker B."/>
            <person name="Young S.K."/>
            <person name="Zeng Q."/>
            <person name="Gargeya S."/>
            <person name="Fitzgerald M."/>
            <person name="Haas B."/>
            <person name="Abouelleil A."/>
            <person name="Alvarado L."/>
            <person name="Arachchi H.M."/>
            <person name="Berlin A.M."/>
            <person name="Chapman S.B."/>
            <person name="Dewar J."/>
            <person name="Goldberg J."/>
            <person name="Griggs A."/>
            <person name="Gujja S."/>
            <person name="Hansen M."/>
            <person name="Howarth C."/>
            <person name="Imamovic A."/>
            <person name="Larimer J."/>
            <person name="McCowan C."/>
            <person name="Murphy C."/>
            <person name="Neiman D."/>
            <person name="Pearson M."/>
            <person name="Priest M."/>
            <person name="Roberts A."/>
            <person name="Saif S."/>
            <person name="Shea T."/>
            <person name="Sisk P."/>
            <person name="Sykes S."/>
            <person name="Wortman J."/>
            <person name="Nusbaum C."/>
            <person name="Birren B."/>
        </authorList>
    </citation>
    <scope>NUCLEOTIDE SEQUENCE [LARGE SCALE GENOMIC DNA]</scope>
    <source>
        <strain evidence="1 2">CIP 70.18</strain>
    </source>
</reference>
<dbReference type="HOGENOM" id="CLU_2630072_0_0_6"/>
<name>N9RUH1_9GAMM</name>
<evidence type="ECO:0000313" key="2">
    <source>
        <dbReference type="Proteomes" id="UP000013084"/>
    </source>
</evidence>
<organism evidence="1 2">
    <name type="scientific">Acinetobacter higginsii</name>
    <dbReference type="NCBI Taxonomy" id="70347"/>
    <lineage>
        <taxon>Bacteria</taxon>
        <taxon>Pseudomonadati</taxon>
        <taxon>Pseudomonadota</taxon>
        <taxon>Gammaproteobacteria</taxon>
        <taxon>Moraxellales</taxon>
        <taxon>Moraxellaceae</taxon>
        <taxon>Acinetobacter</taxon>
    </lineage>
</organism>
<comment type="caution">
    <text evidence="1">The sequence shown here is derived from an EMBL/GenBank/DDBJ whole genome shotgun (WGS) entry which is preliminary data.</text>
</comment>
<keyword evidence="2" id="KW-1185">Reference proteome</keyword>
<dbReference type="EMBL" id="APRN01000030">
    <property type="protein sequence ID" value="ENX61613.1"/>
    <property type="molecule type" value="Genomic_DNA"/>
</dbReference>
<dbReference type="PATRIC" id="fig|1217700.3.peg.614"/>
<proteinExistence type="predicted"/>
<protein>
    <submittedName>
        <fullName evidence="1">Uncharacterized protein</fullName>
    </submittedName>
</protein>
<evidence type="ECO:0000313" key="1">
    <source>
        <dbReference type="EMBL" id="ENX61613.1"/>
    </source>
</evidence>
<dbReference type="AlphaFoldDB" id="N9RUH1"/>